<gene>
    <name evidence="4" type="ORF">ACA1_198330</name>
</gene>
<keyword evidence="5" id="KW-1185">Reference proteome</keyword>
<comment type="similarity">
    <text evidence="1">Belongs to the ice-binding protein family.</text>
</comment>
<sequence length="229" mass="23092">MSAMQEPTLPGTPPTPPTVRAAAPPPSWAAPPATNVGLTVVTGDIGVYAGDQVTGFNPPGVFTGALHAGDTYAQRAQLDLLDAYNLLAGLPCNVELTDTNLGGLVLAPGVYRFASSAALSNVGSSLITDPLASVILTRGARSSNVFWQVGSSATLDHDTAFVGSLLAYASVSANDAASLDGRALALNGAVTLINNAFTVPSSGNSSSNCTATATPSCRPTNSPNCTPYL</sequence>
<feature type="region of interest" description="Disordered" evidence="3">
    <location>
        <begin position="201"/>
        <end position="229"/>
    </location>
</feature>
<dbReference type="InterPro" id="IPR021884">
    <property type="entry name" value="Ice-bd_prot"/>
</dbReference>
<dbReference type="EMBL" id="KB007932">
    <property type="protein sequence ID" value="ELR19613.1"/>
    <property type="molecule type" value="Genomic_DNA"/>
</dbReference>
<organism evidence="4 5">
    <name type="scientific">Acanthamoeba castellanii (strain ATCC 30010 / Neff)</name>
    <dbReference type="NCBI Taxonomy" id="1257118"/>
    <lineage>
        <taxon>Eukaryota</taxon>
        <taxon>Amoebozoa</taxon>
        <taxon>Discosea</taxon>
        <taxon>Longamoebia</taxon>
        <taxon>Centramoebida</taxon>
        <taxon>Acanthamoebidae</taxon>
        <taxon>Acanthamoeba</taxon>
    </lineage>
</organism>
<evidence type="ECO:0000256" key="1">
    <source>
        <dbReference type="ARBA" id="ARBA00005445"/>
    </source>
</evidence>
<evidence type="ECO:0000256" key="3">
    <source>
        <dbReference type="SAM" id="MobiDB-lite"/>
    </source>
</evidence>
<dbReference type="Pfam" id="PF11999">
    <property type="entry name" value="Ice_binding"/>
    <property type="match status" value="1"/>
</dbReference>
<dbReference type="STRING" id="1257118.L8H4H6"/>
<keyword evidence="2" id="KW-0732">Signal</keyword>
<accession>L8H4H6</accession>
<dbReference type="AlphaFoldDB" id="L8H4H6"/>
<dbReference type="OMA" id="IFWQTAG"/>
<dbReference type="KEGG" id="acan:ACA1_198330"/>
<evidence type="ECO:0000256" key="2">
    <source>
        <dbReference type="ARBA" id="ARBA00022729"/>
    </source>
</evidence>
<feature type="compositionally biased region" description="Pro residues" evidence="3">
    <location>
        <begin position="10"/>
        <end position="27"/>
    </location>
</feature>
<dbReference type="VEuPathDB" id="AmoebaDB:ACA1_198330"/>
<dbReference type="GeneID" id="14920436"/>
<dbReference type="Proteomes" id="UP000011083">
    <property type="component" value="Unassembled WGS sequence"/>
</dbReference>
<evidence type="ECO:0000313" key="4">
    <source>
        <dbReference type="EMBL" id="ELR19613.1"/>
    </source>
</evidence>
<evidence type="ECO:0000313" key="5">
    <source>
        <dbReference type="Proteomes" id="UP000011083"/>
    </source>
</evidence>
<proteinExistence type="inferred from homology"/>
<dbReference type="OrthoDB" id="10264374at2759"/>
<name>L8H4H6_ACACF</name>
<reference evidence="4 5" key="1">
    <citation type="journal article" date="2013" name="Genome Biol.">
        <title>Genome of Acanthamoeba castellanii highlights extensive lateral gene transfer and early evolution of tyrosine kinase signaling.</title>
        <authorList>
            <person name="Clarke M."/>
            <person name="Lohan A.J."/>
            <person name="Liu B."/>
            <person name="Lagkouvardos I."/>
            <person name="Roy S."/>
            <person name="Zafar N."/>
            <person name="Bertelli C."/>
            <person name="Schilde C."/>
            <person name="Kianianmomeni A."/>
            <person name="Burglin T.R."/>
            <person name="Frech C."/>
            <person name="Turcotte B."/>
            <person name="Kopec K.O."/>
            <person name="Synnott J.M."/>
            <person name="Choo C."/>
            <person name="Paponov I."/>
            <person name="Finkler A."/>
            <person name="Soon Heng Tan C."/>
            <person name="Hutchins A.P."/>
            <person name="Weinmeier T."/>
            <person name="Rattei T."/>
            <person name="Chu J.S."/>
            <person name="Gimenez G."/>
            <person name="Irimia M."/>
            <person name="Rigden D.J."/>
            <person name="Fitzpatrick D.A."/>
            <person name="Lorenzo-Morales J."/>
            <person name="Bateman A."/>
            <person name="Chiu C.H."/>
            <person name="Tang P."/>
            <person name="Hegemann P."/>
            <person name="Fromm H."/>
            <person name="Raoult D."/>
            <person name="Greub G."/>
            <person name="Miranda-Saavedra D."/>
            <person name="Chen N."/>
            <person name="Nash P."/>
            <person name="Ginger M.L."/>
            <person name="Horn M."/>
            <person name="Schaap P."/>
            <person name="Caler L."/>
            <person name="Loftus B."/>
        </authorList>
    </citation>
    <scope>NUCLEOTIDE SEQUENCE [LARGE SCALE GENOMIC DNA]</scope>
    <source>
        <strain evidence="4 5">Neff</strain>
    </source>
</reference>
<dbReference type="RefSeq" id="XP_004341705.1">
    <property type="nucleotide sequence ID" value="XM_004341657.1"/>
</dbReference>
<feature type="region of interest" description="Disordered" evidence="3">
    <location>
        <begin position="1"/>
        <end position="27"/>
    </location>
</feature>
<protein>
    <submittedName>
        <fullName evidence="4">Iglike, group 2, putative</fullName>
    </submittedName>
</protein>